<dbReference type="Proteomes" id="UP000238479">
    <property type="component" value="Chromosome 2"/>
</dbReference>
<comment type="caution">
    <text evidence="10">The sequence shown here is derived from an EMBL/GenBank/DDBJ whole genome shotgun (WGS) entry which is preliminary data.</text>
</comment>
<feature type="transmembrane region" description="Helical" evidence="7">
    <location>
        <begin position="111"/>
        <end position="135"/>
    </location>
</feature>
<evidence type="ECO:0000256" key="7">
    <source>
        <dbReference type="RuleBase" id="RU363122"/>
    </source>
</evidence>
<evidence type="ECO:0000313" key="11">
    <source>
        <dbReference type="Proteomes" id="UP000238479"/>
    </source>
</evidence>
<dbReference type="PANTHER" id="PTHR10687:SF76">
    <property type="entry name" value="SECRETORY CARRIER-ASSOCIATED MEMBRANE PROTEIN 1"/>
    <property type="match status" value="1"/>
</dbReference>
<comment type="similarity">
    <text evidence="2 7">Belongs to the SCAMP family.</text>
</comment>
<gene>
    <name evidence="10" type="ORF">RchiOBHm_Chr2g0162171</name>
</gene>
<keyword evidence="7" id="KW-1003">Cell membrane</keyword>
<evidence type="ECO:0000256" key="9">
    <source>
        <dbReference type="SAM" id="MobiDB-lite"/>
    </source>
</evidence>
<feature type="transmembrane region" description="Helical" evidence="7">
    <location>
        <begin position="211"/>
        <end position="238"/>
    </location>
</feature>
<dbReference type="STRING" id="74649.A0A2P6S300"/>
<evidence type="ECO:0000256" key="6">
    <source>
        <dbReference type="ARBA" id="ARBA00023329"/>
    </source>
</evidence>
<dbReference type="GO" id="GO:0030658">
    <property type="term" value="C:transport vesicle membrane"/>
    <property type="evidence" value="ECO:0007669"/>
    <property type="project" value="UniProtKB-SubCell"/>
</dbReference>
<evidence type="ECO:0000256" key="4">
    <source>
        <dbReference type="ARBA" id="ARBA00022989"/>
    </source>
</evidence>
<feature type="transmembrane region" description="Helical" evidence="7">
    <location>
        <begin position="175"/>
        <end position="199"/>
    </location>
</feature>
<keyword evidence="6 7" id="KW-0968">Cytoplasmic vesicle</keyword>
<dbReference type="OMA" id="HDRGSTV"/>
<evidence type="ECO:0000256" key="2">
    <source>
        <dbReference type="ARBA" id="ARBA00010482"/>
    </source>
</evidence>
<dbReference type="GO" id="GO:0015031">
    <property type="term" value="P:protein transport"/>
    <property type="evidence" value="ECO:0007669"/>
    <property type="project" value="InterPro"/>
</dbReference>
<dbReference type="AlphaFoldDB" id="A0A2P6S300"/>
<evidence type="ECO:0000256" key="8">
    <source>
        <dbReference type="SAM" id="Coils"/>
    </source>
</evidence>
<keyword evidence="8" id="KW-0175">Coiled coil</keyword>
<dbReference type="Pfam" id="PF04144">
    <property type="entry name" value="SCAMP"/>
    <property type="match status" value="1"/>
</dbReference>
<dbReference type="GO" id="GO:0005886">
    <property type="term" value="C:plasma membrane"/>
    <property type="evidence" value="ECO:0007669"/>
    <property type="project" value="UniProtKB-SubCell"/>
</dbReference>
<keyword evidence="7" id="KW-0813">Transport</keyword>
<feature type="transmembrane region" description="Helical" evidence="7">
    <location>
        <begin position="141"/>
        <end position="163"/>
    </location>
</feature>
<keyword evidence="4 7" id="KW-1133">Transmembrane helix</keyword>
<dbReference type="PANTHER" id="PTHR10687">
    <property type="entry name" value="SECRETORY CARRIER-ASSOCIATED MEMBRANE PROTEIN SCAMP"/>
    <property type="match status" value="1"/>
</dbReference>
<dbReference type="InterPro" id="IPR007273">
    <property type="entry name" value="SCAMP"/>
</dbReference>
<dbReference type="EMBL" id="PDCK01000040">
    <property type="protein sequence ID" value="PRQ53048.1"/>
    <property type="molecule type" value="Genomic_DNA"/>
</dbReference>
<keyword evidence="11" id="KW-1185">Reference proteome</keyword>
<dbReference type="OrthoDB" id="242866at2759"/>
<evidence type="ECO:0000256" key="3">
    <source>
        <dbReference type="ARBA" id="ARBA00022692"/>
    </source>
</evidence>
<dbReference type="Gramene" id="PRQ53048">
    <property type="protein sequence ID" value="PRQ53048"/>
    <property type="gene ID" value="RchiOBHm_Chr2g0162171"/>
</dbReference>
<feature type="region of interest" description="Disordered" evidence="9">
    <location>
        <begin position="1"/>
        <end position="35"/>
    </location>
</feature>
<dbReference type="GO" id="GO:0055038">
    <property type="term" value="C:recycling endosome membrane"/>
    <property type="evidence" value="ECO:0007669"/>
    <property type="project" value="TreeGrafter"/>
</dbReference>
<dbReference type="GO" id="GO:0032588">
    <property type="term" value="C:trans-Golgi network membrane"/>
    <property type="evidence" value="ECO:0007669"/>
    <property type="project" value="TreeGrafter"/>
</dbReference>
<protein>
    <recommendedName>
        <fullName evidence="7">Secretory carrier-associated membrane protein</fullName>
        <shortName evidence="7">Secretory carrier membrane protein</shortName>
    </recommendedName>
</protein>
<name>A0A2P6S300_ROSCH</name>
<evidence type="ECO:0000256" key="1">
    <source>
        <dbReference type="ARBA" id="ARBA00004003"/>
    </source>
</evidence>
<sequence>MSRYDANPFAEEDVNPFADGKGLSPLPPERYDRGATIDIPLDNSRSLKDKEKELKAREAELKRREQEIKRKEENVKKGGGFSTDKNWPPFYPIIHHDIANEIPIHLQKIQYVALTTYLGLVVTLLWNIIAVTVFFFHGGGIINWIMSIIYFVTTCPLAYFLWYRPLYRAMRTDSSLSFAGFFLCYTFHIGFCIFCALAPPIISGGLSLTGILSAIAIITLNYVTVAIFYFIGFGMFVIETLMSIWVLKQVLTYFRSSGKAQDMKRDAVRAAI</sequence>
<evidence type="ECO:0000313" key="10">
    <source>
        <dbReference type="EMBL" id="PRQ53048.1"/>
    </source>
</evidence>
<keyword evidence="3 7" id="KW-0812">Transmembrane</keyword>
<accession>A0A2P6S300</accession>
<feature type="coiled-coil region" evidence="8">
    <location>
        <begin position="44"/>
        <end position="76"/>
    </location>
</feature>
<evidence type="ECO:0000256" key="5">
    <source>
        <dbReference type="ARBA" id="ARBA00023136"/>
    </source>
</evidence>
<proteinExistence type="inferred from homology"/>
<organism evidence="10 11">
    <name type="scientific">Rosa chinensis</name>
    <name type="common">China rose</name>
    <dbReference type="NCBI Taxonomy" id="74649"/>
    <lineage>
        <taxon>Eukaryota</taxon>
        <taxon>Viridiplantae</taxon>
        <taxon>Streptophyta</taxon>
        <taxon>Embryophyta</taxon>
        <taxon>Tracheophyta</taxon>
        <taxon>Spermatophyta</taxon>
        <taxon>Magnoliopsida</taxon>
        <taxon>eudicotyledons</taxon>
        <taxon>Gunneridae</taxon>
        <taxon>Pentapetalae</taxon>
        <taxon>rosids</taxon>
        <taxon>fabids</taxon>
        <taxon>Rosales</taxon>
        <taxon>Rosaceae</taxon>
        <taxon>Rosoideae</taxon>
        <taxon>Rosoideae incertae sedis</taxon>
        <taxon>Rosa</taxon>
    </lineage>
</organism>
<comment type="function">
    <text evidence="1 7">Probably involved in membrane trafficking.</text>
</comment>
<reference evidence="10 11" key="1">
    <citation type="journal article" date="2018" name="Nat. Genet.">
        <title>The Rosa genome provides new insights in the design of modern roses.</title>
        <authorList>
            <person name="Bendahmane M."/>
        </authorList>
    </citation>
    <scope>NUCLEOTIDE SEQUENCE [LARGE SCALE GENOMIC DNA]</scope>
    <source>
        <strain evidence="11">cv. Old Blush</strain>
    </source>
</reference>
<comment type="subcellular location">
    <subcellularLocation>
        <location evidence="7">Cell membrane</location>
        <topology evidence="7">Multi-pass membrane protein</topology>
    </subcellularLocation>
    <subcellularLocation>
        <location evidence="7">Cytoplasmic vesicle</location>
        <location evidence="7">Secretory vesicle membrane</location>
        <topology evidence="7">Multi-pass membrane protein</topology>
    </subcellularLocation>
</comment>
<keyword evidence="5 7" id="KW-0472">Membrane</keyword>